<dbReference type="RefSeq" id="WP_161840353.1">
    <property type="nucleotide sequence ID" value="NZ_CP048000.1"/>
</dbReference>
<dbReference type="EMBL" id="CP048000">
    <property type="protein sequence ID" value="QHQ63542.1"/>
    <property type="molecule type" value="Genomic_DNA"/>
</dbReference>
<accession>A0A6P1TTD2</accession>
<organism evidence="3 4">
    <name type="scientific">Anaerocolumna sedimenticola</name>
    <dbReference type="NCBI Taxonomy" id="2696063"/>
    <lineage>
        <taxon>Bacteria</taxon>
        <taxon>Bacillati</taxon>
        <taxon>Bacillota</taxon>
        <taxon>Clostridia</taxon>
        <taxon>Lachnospirales</taxon>
        <taxon>Lachnospiraceae</taxon>
        <taxon>Anaerocolumna</taxon>
    </lineage>
</organism>
<sequence>MNKFSKIIIVLVGAILFTVFIYFLYHIADNQMTSVPLLIMAGIFLYILILSILFLFINTDYKTSSNEVSDYYAALRQSLIINNYQLTKSESKESGTQAATDILELMSINMAEIKEYYVLSKNMAKSSFKLSVSMCLLGFTLITSSIIFIFAMDITIGSAIIPAIGGVIVEVVAGTSLFVYRQSLEQLNKYYEALHENERFLSVVNITDKISPEKKDDVYQEIIKSQLNYKDMIS</sequence>
<feature type="transmembrane region" description="Helical" evidence="1">
    <location>
        <begin position="156"/>
        <end position="180"/>
    </location>
</feature>
<gene>
    <name evidence="3" type="ORF">Ana3638_24455</name>
</gene>
<feature type="transmembrane region" description="Helical" evidence="1">
    <location>
        <begin position="7"/>
        <end position="25"/>
    </location>
</feature>
<dbReference type="Proteomes" id="UP000464314">
    <property type="component" value="Chromosome"/>
</dbReference>
<evidence type="ECO:0000259" key="2">
    <source>
        <dbReference type="Pfam" id="PF20712"/>
    </source>
</evidence>
<evidence type="ECO:0000313" key="3">
    <source>
        <dbReference type="EMBL" id="QHQ63542.1"/>
    </source>
</evidence>
<proteinExistence type="predicted"/>
<keyword evidence="1" id="KW-1133">Transmembrane helix</keyword>
<evidence type="ECO:0000313" key="4">
    <source>
        <dbReference type="Proteomes" id="UP000464314"/>
    </source>
</evidence>
<protein>
    <recommendedName>
        <fullName evidence="2">Cyanobacterial TRADD-N associated 2 transmembrane domain-containing protein</fullName>
    </recommendedName>
</protein>
<keyword evidence="1" id="KW-0472">Membrane</keyword>
<dbReference type="AlphaFoldDB" id="A0A6P1TTD2"/>
<keyword evidence="4" id="KW-1185">Reference proteome</keyword>
<dbReference type="KEGG" id="anr:Ana3638_24455"/>
<keyword evidence="1" id="KW-0812">Transmembrane</keyword>
<dbReference type="InterPro" id="IPR048567">
    <property type="entry name" value="CyanoTRADDas_TM"/>
</dbReference>
<feature type="transmembrane region" description="Helical" evidence="1">
    <location>
        <begin position="130"/>
        <end position="150"/>
    </location>
</feature>
<evidence type="ECO:0000256" key="1">
    <source>
        <dbReference type="SAM" id="Phobius"/>
    </source>
</evidence>
<name>A0A6P1TTD2_9FIRM</name>
<feature type="transmembrane region" description="Helical" evidence="1">
    <location>
        <begin position="37"/>
        <end position="57"/>
    </location>
</feature>
<dbReference type="Pfam" id="PF20712">
    <property type="entry name" value="CyanoTRADDas_TM"/>
    <property type="match status" value="1"/>
</dbReference>
<feature type="domain" description="Cyanobacterial TRADD-N associated 2 transmembrane" evidence="2">
    <location>
        <begin position="121"/>
        <end position="187"/>
    </location>
</feature>
<reference evidence="3 4" key="1">
    <citation type="submission" date="2020-01" db="EMBL/GenBank/DDBJ databases">
        <title>Genome analysis of Anaerocolumna sp. CBA3638.</title>
        <authorList>
            <person name="Kim J."/>
            <person name="Roh S.W."/>
        </authorList>
    </citation>
    <scope>NUCLEOTIDE SEQUENCE [LARGE SCALE GENOMIC DNA]</scope>
    <source>
        <strain evidence="3 4">CBA3638</strain>
    </source>
</reference>